<accession>A0AAV1ZM96</accession>
<evidence type="ECO:0000313" key="2">
    <source>
        <dbReference type="Proteomes" id="UP001497382"/>
    </source>
</evidence>
<dbReference type="EMBL" id="CAXIEN010000062">
    <property type="protein sequence ID" value="CAL1272659.1"/>
    <property type="molecule type" value="Genomic_DNA"/>
</dbReference>
<comment type="caution">
    <text evidence="1">The sequence shown here is derived from an EMBL/GenBank/DDBJ whole genome shotgun (WGS) entry which is preliminary data.</text>
</comment>
<dbReference type="Proteomes" id="UP001497382">
    <property type="component" value="Unassembled WGS sequence"/>
</dbReference>
<keyword evidence="2" id="KW-1185">Reference proteome</keyword>
<name>A0AAV1ZM96_9ARAC</name>
<reference evidence="1 2" key="1">
    <citation type="submission" date="2024-04" db="EMBL/GenBank/DDBJ databases">
        <authorList>
            <person name="Rising A."/>
            <person name="Reimegard J."/>
            <person name="Sonavane S."/>
            <person name="Akerstrom W."/>
            <person name="Nylinder S."/>
            <person name="Hedman E."/>
            <person name="Kallberg Y."/>
        </authorList>
    </citation>
    <scope>NUCLEOTIDE SEQUENCE [LARGE SCALE GENOMIC DNA]</scope>
</reference>
<dbReference type="AlphaFoldDB" id="A0AAV1ZM96"/>
<sequence>MKVETGSEELASCGILGGCFHSAVLTGKYVQLSSGGIDTFGILSQSLSDLIIRKKIFTPNGSPPYKNNIKISKKDLKLWKQQKSSNLSESITHITNCPSLLKKM</sequence>
<gene>
    <name evidence="1" type="ORF">LARSCL_LOCUS6510</name>
</gene>
<proteinExistence type="predicted"/>
<protein>
    <submittedName>
        <fullName evidence="1">Uncharacterized protein</fullName>
    </submittedName>
</protein>
<organism evidence="1 2">
    <name type="scientific">Larinioides sclopetarius</name>
    <dbReference type="NCBI Taxonomy" id="280406"/>
    <lineage>
        <taxon>Eukaryota</taxon>
        <taxon>Metazoa</taxon>
        <taxon>Ecdysozoa</taxon>
        <taxon>Arthropoda</taxon>
        <taxon>Chelicerata</taxon>
        <taxon>Arachnida</taxon>
        <taxon>Araneae</taxon>
        <taxon>Araneomorphae</taxon>
        <taxon>Entelegynae</taxon>
        <taxon>Araneoidea</taxon>
        <taxon>Araneidae</taxon>
        <taxon>Larinioides</taxon>
    </lineage>
</organism>
<evidence type="ECO:0000313" key="1">
    <source>
        <dbReference type="EMBL" id="CAL1272659.1"/>
    </source>
</evidence>